<evidence type="ECO:0000256" key="1">
    <source>
        <dbReference type="ARBA" id="ARBA00016067"/>
    </source>
</evidence>
<evidence type="ECO:0000256" key="3">
    <source>
        <dbReference type="ARBA" id="ARBA00022776"/>
    </source>
</evidence>
<dbReference type="OMA" id="ESHYRAY"/>
<keyword evidence="4" id="KW-0833">Ubl conjugation pathway</keyword>
<dbReference type="Proteomes" id="UP000001449">
    <property type="component" value="Chromosome 5"/>
</dbReference>
<dbReference type="GeneID" id="7446459"/>
<evidence type="ECO:0000259" key="7">
    <source>
        <dbReference type="Pfam" id="PF12896"/>
    </source>
</evidence>
<dbReference type="InterPro" id="IPR024790">
    <property type="entry name" value="APC4_long_dom"/>
</dbReference>
<gene>
    <name evidence="8" type="ORF">THAPSDRAFT_22688</name>
</gene>
<dbReference type="GO" id="GO:0034399">
    <property type="term" value="C:nuclear periphery"/>
    <property type="evidence" value="ECO:0000318"/>
    <property type="project" value="GO_Central"/>
</dbReference>
<dbReference type="AlphaFoldDB" id="B8C2L8"/>
<feature type="compositionally biased region" description="Acidic residues" evidence="6">
    <location>
        <begin position="1"/>
        <end position="14"/>
    </location>
</feature>
<dbReference type="HOGENOM" id="CLU_309166_0_0_1"/>
<feature type="region of interest" description="Disordered" evidence="6">
    <location>
        <begin position="57"/>
        <end position="77"/>
    </location>
</feature>
<evidence type="ECO:0000256" key="5">
    <source>
        <dbReference type="ARBA" id="ARBA00023306"/>
    </source>
</evidence>
<dbReference type="EMBL" id="CM000642">
    <property type="protein sequence ID" value="EED92409.1"/>
    <property type="molecule type" value="Genomic_DNA"/>
</dbReference>
<keyword evidence="3" id="KW-0498">Mitosis</keyword>
<dbReference type="SUPFAM" id="SSF117289">
    <property type="entry name" value="Nucleoporin domain"/>
    <property type="match status" value="1"/>
</dbReference>
<evidence type="ECO:0000313" key="8">
    <source>
        <dbReference type="EMBL" id="EED92409.1"/>
    </source>
</evidence>
<dbReference type="PANTHER" id="PTHR13260:SF0">
    <property type="entry name" value="ANAPHASE-PROMOTING COMPLEX SUBUNIT 4"/>
    <property type="match status" value="1"/>
</dbReference>
<dbReference type="KEGG" id="tps:THAPSDRAFT_22688"/>
<evidence type="ECO:0000256" key="6">
    <source>
        <dbReference type="SAM" id="MobiDB-lite"/>
    </source>
</evidence>
<dbReference type="STRING" id="35128.B8C2L8"/>
<keyword evidence="5" id="KW-0131">Cell cycle</keyword>
<evidence type="ECO:0000256" key="2">
    <source>
        <dbReference type="ARBA" id="ARBA00022618"/>
    </source>
</evidence>
<evidence type="ECO:0000256" key="4">
    <source>
        <dbReference type="ARBA" id="ARBA00022786"/>
    </source>
</evidence>
<dbReference type="GO" id="GO:0031145">
    <property type="term" value="P:anaphase-promoting complex-dependent catabolic process"/>
    <property type="evidence" value="ECO:0000318"/>
    <property type="project" value="GO_Central"/>
</dbReference>
<keyword evidence="2" id="KW-0132">Cell division</keyword>
<reference evidence="8 9" key="2">
    <citation type="journal article" date="2008" name="Nature">
        <title>The Phaeodactylum genome reveals the evolutionary history of diatom genomes.</title>
        <authorList>
            <person name="Bowler C."/>
            <person name="Allen A.E."/>
            <person name="Badger J.H."/>
            <person name="Grimwood J."/>
            <person name="Jabbari K."/>
            <person name="Kuo A."/>
            <person name="Maheswari U."/>
            <person name="Martens C."/>
            <person name="Maumus F."/>
            <person name="Otillar R.P."/>
            <person name="Rayko E."/>
            <person name="Salamov A."/>
            <person name="Vandepoele K."/>
            <person name="Beszteri B."/>
            <person name="Gruber A."/>
            <person name="Heijde M."/>
            <person name="Katinka M."/>
            <person name="Mock T."/>
            <person name="Valentin K."/>
            <person name="Verret F."/>
            <person name="Berges J.A."/>
            <person name="Brownlee C."/>
            <person name="Cadoret J.P."/>
            <person name="Chiovitti A."/>
            <person name="Choi C.J."/>
            <person name="Coesel S."/>
            <person name="De Martino A."/>
            <person name="Detter J.C."/>
            <person name="Durkin C."/>
            <person name="Falciatore A."/>
            <person name="Fournet J."/>
            <person name="Haruta M."/>
            <person name="Huysman M.J."/>
            <person name="Jenkins B.D."/>
            <person name="Jiroutova K."/>
            <person name="Jorgensen R.E."/>
            <person name="Joubert Y."/>
            <person name="Kaplan A."/>
            <person name="Kroger N."/>
            <person name="Kroth P.G."/>
            <person name="La Roche J."/>
            <person name="Lindquist E."/>
            <person name="Lommer M."/>
            <person name="Martin-Jezequel V."/>
            <person name="Lopez P.J."/>
            <person name="Lucas S."/>
            <person name="Mangogna M."/>
            <person name="McGinnis K."/>
            <person name="Medlin L.K."/>
            <person name="Montsant A."/>
            <person name="Oudot-Le Secq M.P."/>
            <person name="Napoli C."/>
            <person name="Obornik M."/>
            <person name="Parker M.S."/>
            <person name="Petit J.L."/>
            <person name="Porcel B.M."/>
            <person name="Poulsen N."/>
            <person name="Robison M."/>
            <person name="Rychlewski L."/>
            <person name="Rynearson T.A."/>
            <person name="Schmutz J."/>
            <person name="Shapiro H."/>
            <person name="Siaut M."/>
            <person name="Stanley M."/>
            <person name="Sussman M.R."/>
            <person name="Taylor A.R."/>
            <person name="Vardi A."/>
            <person name="von Dassow P."/>
            <person name="Vyverman W."/>
            <person name="Willis A."/>
            <person name="Wyrwicz L.S."/>
            <person name="Rokhsar D.S."/>
            <person name="Weissenbach J."/>
            <person name="Armbrust E.V."/>
            <person name="Green B.R."/>
            <person name="Van de Peer Y."/>
            <person name="Grigoriev I.V."/>
        </authorList>
    </citation>
    <scope>NUCLEOTIDE SEQUENCE [LARGE SCALE GENOMIC DNA]</scope>
    <source>
        <strain evidence="8 9">CCMP1335</strain>
    </source>
</reference>
<feature type="region of interest" description="Disordered" evidence="6">
    <location>
        <begin position="194"/>
        <end position="242"/>
    </location>
</feature>
<keyword evidence="9" id="KW-1185">Reference proteome</keyword>
<evidence type="ECO:0000313" key="9">
    <source>
        <dbReference type="Proteomes" id="UP000001449"/>
    </source>
</evidence>
<organism evidence="8 9">
    <name type="scientific">Thalassiosira pseudonana</name>
    <name type="common">Marine diatom</name>
    <name type="synonym">Cyclotella nana</name>
    <dbReference type="NCBI Taxonomy" id="35128"/>
    <lineage>
        <taxon>Eukaryota</taxon>
        <taxon>Sar</taxon>
        <taxon>Stramenopiles</taxon>
        <taxon>Ochrophyta</taxon>
        <taxon>Bacillariophyta</taxon>
        <taxon>Coscinodiscophyceae</taxon>
        <taxon>Thalassiosirophycidae</taxon>
        <taxon>Thalassiosirales</taxon>
        <taxon>Thalassiosiraceae</taxon>
        <taxon>Thalassiosira</taxon>
    </lineage>
</organism>
<proteinExistence type="predicted"/>
<dbReference type="GO" id="GO:0005680">
    <property type="term" value="C:anaphase-promoting complex"/>
    <property type="evidence" value="ECO:0000318"/>
    <property type="project" value="GO_Central"/>
</dbReference>
<sequence>MDDNEDNKNDDDGDNQGGPPQQNFTPIQTRLFRRTIPCWSLCPSMDLVALGMGDVGSDSHRAGGSPSKRNKAAGSSSDAIGVADTLSVHRIVSWQRLLNLSYDELTSSRVGSEDEGGVDDECMEDIEWDLAEDGGGPLFPNAEADASEEPNKQYLKRILGATSICWSPDGRCVAIGLLDGGVLIHNVEPDANVSGANAASGEPDHRPLHIIRPPPSRPSQPETDDAKESEQSSSSWAADEQKQAVLFSPRVTRSMAAKYNKGGDSNKIVGSNDDFAVDAQPSAVVGLSWNRVSPRHSSWNLSNSEVERNEAWKQQSQLIDRGSKILPPGSFAKCDSSDTSLSQLNLLCVATQKELHWYLQGRYRIASIPFKSDYGRRANNASDVGVQSVFSPDLSTALVVSGQSSSVATAMIISSSLLIANRYDLQIISASYRSIFSRLRDARQGIQSALKSWDSALRPLNVKFNGLLTLLRGYNIATGGGESHDLIRSELLRFILSGRSTVVGDASNALDQFFTRPHFHDQLFQREARGIEASAASVEGILRSNVLSHLRAVVYETEELYGLARAQGNSEKVSFIDPEMTLRLYTASHLLFLTFQRCIAQIVEARSRLHDFLAWMRGSASQIRARGTAMDSVQRKNASDRRVPNGVILRVTDFLSMPIKSTLTDGTNKLKHRNLTECIIGLPISDFFAGEIEQEQAADNATIRNMNNANTLKSALKMTFQISSALFEQPRHVLSQSFHRLDVHFAKQHTHMALHRRIGVGHARVGVSQEDGKGRGFFLPKLLDESNELSHYWMLLARSLGNGLVEFIAIPGCEAQPPSFYLQTHLRIAGEYDVSDIAFYGDDGNSSLAPNIDIDAEPTEGKQSLGLIVKRHNTEATEDELWLLHYDAIVFGKFHFVKRATNHITIATEVNEDFCTWINVGDDGTPPSDGSLDVIPKRRIIRDSSNKQSSQMNLCGSRGTGGVVSSGYACSLDIFDLEEDEEPDDDIRFDGEG</sequence>
<accession>B8C2L8</accession>
<dbReference type="PaxDb" id="35128-Thaps22688"/>
<dbReference type="RefSeq" id="XP_002290657.1">
    <property type="nucleotide sequence ID" value="XM_002290621.1"/>
</dbReference>
<dbReference type="InParanoid" id="B8C2L8"/>
<dbReference type="GO" id="GO:0051301">
    <property type="term" value="P:cell division"/>
    <property type="evidence" value="ECO:0007669"/>
    <property type="project" value="UniProtKB-KW"/>
</dbReference>
<dbReference type="GO" id="GO:0070979">
    <property type="term" value="P:protein K11-linked ubiquitination"/>
    <property type="evidence" value="ECO:0000318"/>
    <property type="project" value="GO_Central"/>
</dbReference>
<dbReference type="InterPro" id="IPR024789">
    <property type="entry name" value="APC4"/>
</dbReference>
<name>B8C2L8_THAPS</name>
<feature type="domain" description="Anaphase-promoting complex subunit 4 long" evidence="7">
    <location>
        <begin position="415"/>
        <end position="618"/>
    </location>
</feature>
<feature type="region of interest" description="Disordered" evidence="6">
    <location>
        <begin position="1"/>
        <end position="26"/>
    </location>
</feature>
<dbReference type="PANTHER" id="PTHR13260">
    <property type="entry name" value="ANAPHASE PROMOTING COMPLEX SUBUNIT 4 APC4"/>
    <property type="match status" value="1"/>
</dbReference>
<reference evidence="8 9" key="1">
    <citation type="journal article" date="2004" name="Science">
        <title>The genome of the diatom Thalassiosira pseudonana: ecology, evolution, and metabolism.</title>
        <authorList>
            <person name="Armbrust E.V."/>
            <person name="Berges J.A."/>
            <person name="Bowler C."/>
            <person name="Green B.R."/>
            <person name="Martinez D."/>
            <person name="Putnam N.H."/>
            <person name="Zhou S."/>
            <person name="Allen A.E."/>
            <person name="Apt K.E."/>
            <person name="Bechner M."/>
            <person name="Brzezinski M.A."/>
            <person name="Chaal B.K."/>
            <person name="Chiovitti A."/>
            <person name="Davis A.K."/>
            <person name="Demarest M.S."/>
            <person name="Detter J.C."/>
            <person name="Glavina T."/>
            <person name="Goodstein D."/>
            <person name="Hadi M.Z."/>
            <person name="Hellsten U."/>
            <person name="Hildebrand M."/>
            <person name="Jenkins B.D."/>
            <person name="Jurka J."/>
            <person name="Kapitonov V.V."/>
            <person name="Kroger N."/>
            <person name="Lau W.W."/>
            <person name="Lane T.W."/>
            <person name="Larimer F.W."/>
            <person name="Lippmeier J.C."/>
            <person name="Lucas S."/>
            <person name="Medina M."/>
            <person name="Montsant A."/>
            <person name="Obornik M."/>
            <person name="Parker M.S."/>
            <person name="Palenik B."/>
            <person name="Pazour G.J."/>
            <person name="Richardson P.M."/>
            <person name="Rynearson T.A."/>
            <person name="Saito M.A."/>
            <person name="Schwartz D.C."/>
            <person name="Thamatrakoln K."/>
            <person name="Valentin K."/>
            <person name="Vardi A."/>
            <person name="Wilkerson F.P."/>
            <person name="Rokhsar D.S."/>
        </authorList>
    </citation>
    <scope>NUCLEOTIDE SEQUENCE [LARGE SCALE GENOMIC DNA]</scope>
    <source>
        <strain evidence="8 9">CCMP1335</strain>
    </source>
</reference>
<dbReference type="Pfam" id="PF12896">
    <property type="entry name" value="ANAPC4"/>
    <property type="match status" value="1"/>
</dbReference>
<protein>
    <recommendedName>
        <fullName evidence="1">Anaphase-promoting complex subunit 4</fullName>
    </recommendedName>
</protein>